<keyword evidence="3" id="KW-1185">Reference proteome</keyword>
<comment type="caution">
    <text evidence="2">The sequence shown here is derived from an EMBL/GenBank/DDBJ whole genome shotgun (WGS) entry which is preliminary data.</text>
</comment>
<dbReference type="EMBL" id="FMUQ01000015">
    <property type="protein sequence ID" value="SCY20253.1"/>
    <property type="molecule type" value="Genomic_DNA"/>
</dbReference>
<sequence length="172" mass="20261">MEYQIIKYSDINPDTLKELFERLSLEYLESESVLNQQIQGFLPAYPDISNWYNKVIQEIKINPNNREMFISLSNENNSLSISGLMILKNHLEEKKICTLRIKDSYQKKGIGSELLEIAFGFLDTKKPLITVPEESVDIFSRIFNKYGFEKKDEIPDLYRKNKIEYIYNGLFK</sequence>
<dbReference type="InterPro" id="IPR016181">
    <property type="entry name" value="Acyl_CoA_acyltransferase"/>
</dbReference>
<protein>
    <recommendedName>
        <fullName evidence="1">N-acetyltransferase domain-containing protein</fullName>
    </recommendedName>
</protein>
<dbReference type="PROSITE" id="PS51186">
    <property type="entry name" value="GNAT"/>
    <property type="match status" value="1"/>
</dbReference>
<gene>
    <name evidence="2" type="ORF">SAMN02910354_01836</name>
</gene>
<dbReference type="Proteomes" id="UP000199588">
    <property type="component" value="Unassembled WGS sequence"/>
</dbReference>
<name>A0A1G5DZL6_9PAST</name>
<accession>A0A1G5DZL6</accession>
<dbReference type="Gene3D" id="3.40.630.30">
    <property type="match status" value="1"/>
</dbReference>
<dbReference type="RefSeq" id="WP_090656326.1">
    <property type="nucleotide sequence ID" value="NZ_CP015031.1"/>
</dbReference>
<dbReference type="InterPro" id="IPR000182">
    <property type="entry name" value="GNAT_dom"/>
</dbReference>
<evidence type="ECO:0000313" key="2">
    <source>
        <dbReference type="EMBL" id="SCY20253.1"/>
    </source>
</evidence>
<proteinExistence type="predicted"/>
<reference evidence="2 3" key="1">
    <citation type="submission" date="2016-10" db="EMBL/GenBank/DDBJ databases">
        <authorList>
            <person name="Varghese N."/>
            <person name="Submissions S."/>
        </authorList>
    </citation>
    <scope>NUCLEOTIDE SEQUENCE [LARGE SCALE GENOMIC DNA]</scope>
    <source>
        <strain evidence="2 3">DSM 22022</strain>
    </source>
</reference>
<organism evidence="2 3">
    <name type="scientific">Basfia succiniciproducens</name>
    <dbReference type="NCBI Taxonomy" id="653940"/>
    <lineage>
        <taxon>Bacteria</taxon>
        <taxon>Pseudomonadati</taxon>
        <taxon>Pseudomonadota</taxon>
        <taxon>Gammaproteobacteria</taxon>
        <taxon>Pasteurellales</taxon>
        <taxon>Pasteurellaceae</taxon>
        <taxon>Basfia</taxon>
    </lineage>
</organism>
<evidence type="ECO:0000259" key="1">
    <source>
        <dbReference type="PROSITE" id="PS51186"/>
    </source>
</evidence>
<feature type="domain" description="N-acetyltransferase" evidence="1">
    <location>
        <begin position="6"/>
        <end position="170"/>
    </location>
</feature>
<dbReference type="SUPFAM" id="SSF55729">
    <property type="entry name" value="Acyl-CoA N-acyltransferases (Nat)"/>
    <property type="match status" value="1"/>
</dbReference>
<evidence type="ECO:0000313" key="3">
    <source>
        <dbReference type="Proteomes" id="UP000199588"/>
    </source>
</evidence>